<dbReference type="OrthoDB" id="9991628at2759"/>
<keyword evidence="4" id="KW-1015">Disulfide bond</keyword>
<evidence type="ECO:0000259" key="8">
    <source>
        <dbReference type="PROSITE" id="PS50853"/>
    </source>
</evidence>
<dbReference type="Pfam" id="PF00057">
    <property type="entry name" value="Ldl_recept_a"/>
    <property type="match status" value="1"/>
</dbReference>
<dbReference type="InterPro" id="IPR000483">
    <property type="entry name" value="Cys-rich_flank_reg_C"/>
</dbReference>
<comment type="caution">
    <text evidence="5">Lacks conserved residue(s) required for the propagation of feature annotation.</text>
</comment>
<reference evidence="10" key="1">
    <citation type="submission" date="2017-01" db="EMBL/GenBank/DDBJ databases">
        <title>Comparative genomics of anhydrobiosis in the tardigrade Hypsibius dujardini.</title>
        <authorList>
            <person name="Yoshida Y."/>
            <person name="Koutsovoulos G."/>
            <person name="Laetsch D."/>
            <person name="Stevens L."/>
            <person name="Kumar S."/>
            <person name="Horikawa D."/>
            <person name="Ishino K."/>
            <person name="Komine S."/>
            <person name="Tomita M."/>
            <person name="Blaxter M."/>
            <person name="Arakawa K."/>
        </authorList>
    </citation>
    <scope>NUCLEOTIDE SEQUENCE [LARGE SCALE GENOMIC DNA]</scope>
    <source>
        <strain evidence="10">Z151</strain>
    </source>
</reference>
<dbReference type="SMART" id="SM00369">
    <property type="entry name" value="LRR_TYP"/>
    <property type="match status" value="2"/>
</dbReference>
<feature type="domain" description="Fibronectin type-III" evidence="8">
    <location>
        <begin position="537"/>
        <end position="641"/>
    </location>
</feature>
<dbReference type="SMART" id="SM00082">
    <property type="entry name" value="LRRCT"/>
    <property type="match status" value="1"/>
</dbReference>
<keyword evidence="1" id="KW-0433">Leucine-rich repeat</keyword>
<keyword evidence="6" id="KW-0472">Membrane</keyword>
<evidence type="ECO:0000256" key="4">
    <source>
        <dbReference type="ARBA" id="ARBA00023157"/>
    </source>
</evidence>
<feature type="chain" id="PRO_5012596610" description="Fibronectin type-III domain-containing protein" evidence="7">
    <location>
        <begin position="32"/>
        <end position="954"/>
    </location>
</feature>
<dbReference type="PROSITE" id="PS01209">
    <property type="entry name" value="LDLRA_1"/>
    <property type="match status" value="1"/>
</dbReference>
<dbReference type="InterPro" id="IPR003961">
    <property type="entry name" value="FN3_dom"/>
</dbReference>
<dbReference type="PANTHER" id="PTHR24369:SF210">
    <property type="entry name" value="CHAOPTIN-RELATED"/>
    <property type="match status" value="1"/>
</dbReference>
<dbReference type="InterPro" id="IPR050541">
    <property type="entry name" value="LRR_TM_domain-containing"/>
</dbReference>
<dbReference type="EMBL" id="MTYJ01000120">
    <property type="protein sequence ID" value="OQV13604.1"/>
    <property type="molecule type" value="Genomic_DNA"/>
</dbReference>
<dbReference type="Proteomes" id="UP000192578">
    <property type="component" value="Unassembled WGS sequence"/>
</dbReference>
<evidence type="ECO:0000313" key="9">
    <source>
        <dbReference type="EMBL" id="OQV13604.1"/>
    </source>
</evidence>
<evidence type="ECO:0000256" key="5">
    <source>
        <dbReference type="PROSITE-ProRule" id="PRU00124"/>
    </source>
</evidence>
<feature type="signal peptide" evidence="7">
    <location>
        <begin position="1"/>
        <end position="31"/>
    </location>
</feature>
<comment type="caution">
    <text evidence="9">The sequence shown here is derived from an EMBL/GenBank/DDBJ whole genome shotgun (WGS) entry which is preliminary data.</text>
</comment>
<dbReference type="InterPro" id="IPR036055">
    <property type="entry name" value="LDL_receptor-like_sf"/>
</dbReference>
<dbReference type="AlphaFoldDB" id="A0A1W0WEG1"/>
<keyword evidence="3" id="KW-0677">Repeat</keyword>
<sequence>MPSGCGIHNLRLHLIIIICFVLLLRSSSFLAQQTPECIASTAFILTDCLLSLDDSLNEIDLSRRSISLIPHGAFTKFQELTILDLSHNLLRSVPQSAFSGLTKLHKLKLNNNLIETLIGPEWISFIPKLNELQLHPNNFLCDCSMTWLVPLLATDDVIQDAAHVRCMGPPPLANLLMKNMPAHYTQLLCTTPGQQENFCPAKGMFPCTISLDRSQTGCILHEKLCDGVPDCAPPGADENPFICNTIRQVPIVNRLPPLLPSSFLPMPNLFNGFARAPMFITAPPIKPHFCRSGMFPCWSGGICISWQLVCNGKADCSDGADEQNSQCSAVSATTQKPAEISTAAVTLLPSVTSTTPAVESTVRSNLNIDMSIVKSFLEEMRANSTLNWLTRLESFSLPGSHDFPPLLHQNSTTTEVTTTVSTMSVTQQPVVFRLSELSKHKIEAPSVDPDHPIQEETTEQASHPTITFPQMMGNAHVNSFPNGFTMPEQSQIIKSAAFNSEVSELPVQSTTTDVLMTVRPKITVATKGKTNEGDERKPRDVHISNLPHNEVSVAWSPPKIPLGLEAWDLVAYSVVCAIENAEAGPKVRKKKSPLLSPLVHEHIFHNILPDDSLKVTVTATYRDKDDQTHETVSEPVLRKPVVSLHHHHPAKDALAVTSAKQANGLAGKMSFEDTMGLSVGGVIACVMMILLGVYLVKRKKTNLGHLQGTNVRALRMRKVDRYAPHVKNDRTLSSEPIYAEPENGYHEIDAPHPGHPSVLALTTGPVEPSWNLQTIARHGHGTMIPVNAEDGYVEVLDSADSAYYGHGGRGPTPGGPFSTCSEYSCYSVAASGNHVIVDPRMTAAPPSQSSSFAVYTDSENCSASYGVGGAYHNSNHPPLQRMSQHLQQQMQAEMAEMEKRKMKQFGDTVGHSRGVACLNAHCDGFEHTENGRGEWRNEPVLNADIGGPRGVCME</sequence>
<evidence type="ECO:0000256" key="3">
    <source>
        <dbReference type="ARBA" id="ARBA00022737"/>
    </source>
</evidence>
<dbReference type="PROSITE" id="PS50068">
    <property type="entry name" value="LDLRA_2"/>
    <property type="match status" value="1"/>
</dbReference>
<dbReference type="CDD" id="cd00112">
    <property type="entry name" value="LDLa"/>
    <property type="match status" value="1"/>
</dbReference>
<dbReference type="Pfam" id="PF13855">
    <property type="entry name" value="LRR_8"/>
    <property type="match status" value="1"/>
</dbReference>
<dbReference type="CDD" id="cd00063">
    <property type="entry name" value="FN3"/>
    <property type="match status" value="1"/>
</dbReference>
<dbReference type="SUPFAM" id="SSF57424">
    <property type="entry name" value="LDL receptor-like module"/>
    <property type="match status" value="1"/>
</dbReference>
<dbReference type="SUPFAM" id="SSF52058">
    <property type="entry name" value="L domain-like"/>
    <property type="match status" value="1"/>
</dbReference>
<evidence type="ECO:0000313" key="10">
    <source>
        <dbReference type="Proteomes" id="UP000192578"/>
    </source>
</evidence>
<keyword evidence="6" id="KW-0812">Transmembrane</keyword>
<dbReference type="GO" id="GO:0005886">
    <property type="term" value="C:plasma membrane"/>
    <property type="evidence" value="ECO:0007669"/>
    <property type="project" value="TreeGrafter"/>
</dbReference>
<evidence type="ECO:0000256" key="6">
    <source>
        <dbReference type="SAM" id="Phobius"/>
    </source>
</evidence>
<gene>
    <name evidence="9" type="ORF">BV898_12147</name>
</gene>
<evidence type="ECO:0000256" key="2">
    <source>
        <dbReference type="ARBA" id="ARBA00022729"/>
    </source>
</evidence>
<dbReference type="InterPro" id="IPR003591">
    <property type="entry name" value="Leu-rich_rpt_typical-subtyp"/>
</dbReference>
<name>A0A1W0WEG1_HYPEX</name>
<dbReference type="InterPro" id="IPR002172">
    <property type="entry name" value="LDrepeatLR_classA_rpt"/>
</dbReference>
<keyword evidence="10" id="KW-1185">Reference proteome</keyword>
<dbReference type="PANTHER" id="PTHR24369">
    <property type="entry name" value="ANTIGEN BSP, PUTATIVE-RELATED"/>
    <property type="match status" value="1"/>
</dbReference>
<dbReference type="InterPro" id="IPR023415">
    <property type="entry name" value="LDLR_class-A_CS"/>
</dbReference>
<dbReference type="Gene3D" id="3.80.10.10">
    <property type="entry name" value="Ribonuclease Inhibitor"/>
    <property type="match status" value="1"/>
</dbReference>
<feature type="transmembrane region" description="Helical" evidence="6">
    <location>
        <begin position="675"/>
        <end position="696"/>
    </location>
</feature>
<accession>A0A1W0WEG1</accession>
<dbReference type="SMART" id="SM00192">
    <property type="entry name" value="LDLa"/>
    <property type="match status" value="2"/>
</dbReference>
<dbReference type="InterPro" id="IPR001611">
    <property type="entry name" value="Leu-rich_rpt"/>
</dbReference>
<evidence type="ECO:0000256" key="7">
    <source>
        <dbReference type="SAM" id="SignalP"/>
    </source>
</evidence>
<dbReference type="PROSITE" id="PS50853">
    <property type="entry name" value="FN3"/>
    <property type="match status" value="1"/>
</dbReference>
<organism evidence="9 10">
    <name type="scientific">Hypsibius exemplaris</name>
    <name type="common">Freshwater tardigrade</name>
    <dbReference type="NCBI Taxonomy" id="2072580"/>
    <lineage>
        <taxon>Eukaryota</taxon>
        <taxon>Metazoa</taxon>
        <taxon>Ecdysozoa</taxon>
        <taxon>Tardigrada</taxon>
        <taxon>Eutardigrada</taxon>
        <taxon>Parachela</taxon>
        <taxon>Hypsibioidea</taxon>
        <taxon>Hypsibiidae</taxon>
        <taxon>Hypsibius</taxon>
    </lineage>
</organism>
<keyword evidence="2 7" id="KW-0732">Signal</keyword>
<dbReference type="Gene3D" id="2.40.128.620">
    <property type="match status" value="1"/>
</dbReference>
<protein>
    <recommendedName>
        <fullName evidence="8">Fibronectin type-III domain-containing protein</fullName>
    </recommendedName>
</protein>
<dbReference type="PRINTS" id="PR00261">
    <property type="entry name" value="LDLRECEPTOR"/>
</dbReference>
<dbReference type="InterPro" id="IPR032675">
    <property type="entry name" value="LRR_dom_sf"/>
</dbReference>
<evidence type="ECO:0000256" key="1">
    <source>
        <dbReference type="ARBA" id="ARBA00022614"/>
    </source>
</evidence>
<dbReference type="PROSITE" id="PS51450">
    <property type="entry name" value="LRR"/>
    <property type="match status" value="1"/>
</dbReference>
<proteinExistence type="predicted"/>
<keyword evidence="6" id="KW-1133">Transmembrane helix</keyword>